<name>A0A7Z7AWC4_9EURY</name>
<dbReference type="PROSITE" id="PS50112">
    <property type="entry name" value="PAS"/>
    <property type="match status" value="2"/>
</dbReference>
<evidence type="ECO:0000313" key="12">
    <source>
        <dbReference type="Proteomes" id="UP000199259"/>
    </source>
</evidence>
<feature type="domain" description="PAS" evidence="9">
    <location>
        <begin position="47"/>
        <end position="122"/>
    </location>
</feature>
<dbReference type="Pfam" id="PF02518">
    <property type="entry name" value="HATPase_c"/>
    <property type="match status" value="1"/>
</dbReference>
<protein>
    <recommendedName>
        <fullName evidence="2">histidine kinase</fullName>
        <ecNumber evidence="2">2.7.13.3</ecNumber>
    </recommendedName>
</protein>
<evidence type="ECO:0000256" key="6">
    <source>
        <dbReference type="ARBA" id="ARBA00023012"/>
    </source>
</evidence>
<dbReference type="InterPro" id="IPR005467">
    <property type="entry name" value="His_kinase_dom"/>
</dbReference>
<evidence type="ECO:0000256" key="4">
    <source>
        <dbReference type="ARBA" id="ARBA00022679"/>
    </source>
</evidence>
<dbReference type="SUPFAM" id="SSF47384">
    <property type="entry name" value="Homodimeric domain of signal transducing histidine kinase"/>
    <property type="match status" value="1"/>
</dbReference>
<dbReference type="InterPro" id="IPR050736">
    <property type="entry name" value="Sensor_HK_Regulatory"/>
</dbReference>
<dbReference type="InterPro" id="IPR036097">
    <property type="entry name" value="HisK_dim/P_sf"/>
</dbReference>
<dbReference type="Pfam" id="PF08447">
    <property type="entry name" value="PAS_3"/>
    <property type="match status" value="1"/>
</dbReference>
<keyword evidence="5" id="KW-0418">Kinase</keyword>
<dbReference type="PANTHER" id="PTHR43711:SF31">
    <property type="entry name" value="HISTIDINE KINASE"/>
    <property type="match status" value="1"/>
</dbReference>
<dbReference type="InterPro" id="IPR003594">
    <property type="entry name" value="HATPase_dom"/>
</dbReference>
<dbReference type="CDD" id="cd00130">
    <property type="entry name" value="PAS"/>
    <property type="match status" value="1"/>
</dbReference>
<proteinExistence type="predicted"/>
<sequence length="568" mass="64874">MRDADKSKEQLIRELQELRNKYEGTFDKHESSCDTINESINNELIESEENYRQVVSSISSIIWKADVDKGEFTNVYLSPVADDILGLETGTIDNNWNTFLSYIHPDDVDNIYERIIDGIRNNFLKINAEFRAKRADGTKLWFYCTCSVLKNKGISQVFGNAVDITERKRIEQELKNKSNELTQIVNSFPVPMFIVNKEHKVIYWNKACEKATAISAKRMIGTKDPWLAFYPKKRKVMADMIIDNNIESIRDFYEEKTLKNSFIEGGYEAEDFFPLLNKWLYFTAAPLKDIEGDIIGAIETLQDKTIEKQAEDALISAKMLAENASRTKSEFLSNVSHELRTPLSLILGYSDLLLEENELMDEQQAKFAGIIKSGGSRLLDMINSLIYIAEIEDGKMELEISDFSLPDMVYDIQKVARSIAIKKNIKLDFTLDPDIRTIYADKSKLKIIFHHLITNAIKFTPEQGKIWVYIRHDHGNTLFIDVKDNGIGISEDDKTKLFDTFVQLDGSPTRRYGGSGLGLALVKKLVEIHKGSIWLESEPKKGSTFHLVIPAQNEIIKRTNALLHPTVI</sequence>
<evidence type="ECO:0000259" key="9">
    <source>
        <dbReference type="PROSITE" id="PS50112"/>
    </source>
</evidence>
<feature type="coiled-coil region" evidence="7">
    <location>
        <begin position="1"/>
        <end position="32"/>
    </location>
</feature>
<dbReference type="GO" id="GO:0006355">
    <property type="term" value="P:regulation of DNA-templated transcription"/>
    <property type="evidence" value="ECO:0007669"/>
    <property type="project" value="InterPro"/>
</dbReference>
<dbReference type="PROSITE" id="PS50113">
    <property type="entry name" value="PAC"/>
    <property type="match status" value="1"/>
</dbReference>
<evidence type="ECO:0000313" key="11">
    <source>
        <dbReference type="EMBL" id="SDF80109.1"/>
    </source>
</evidence>
<dbReference type="RefSeq" id="WP_091709731.1">
    <property type="nucleotide sequence ID" value="NZ_FNCA01000004.1"/>
</dbReference>
<dbReference type="CDD" id="cd00082">
    <property type="entry name" value="HisKA"/>
    <property type="match status" value="1"/>
</dbReference>
<comment type="caution">
    <text evidence="11">The sequence shown here is derived from an EMBL/GenBank/DDBJ whole genome shotgun (WGS) entry which is preliminary data.</text>
</comment>
<dbReference type="InterPro" id="IPR035965">
    <property type="entry name" value="PAS-like_dom_sf"/>
</dbReference>
<evidence type="ECO:0000256" key="2">
    <source>
        <dbReference type="ARBA" id="ARBA00012438"/>
    </source>
</evidence>
<dbReference type="NCBIfam" id="TIGR00229">
    <property type="entry name" value="sensory_box"/>
    <property type="match status" value="1"/>
</dbReference>
<dbReference type="PROSITE" id="PS50109">
    <property type="entry name" value="HIS_KIN"/>
    <property type="match status" value="1"/>
</dbReference>
<dbReference type="SMART" id="SM00387">
    <property type="entry name" value="HATPase_c"/>
    <property type="match status" value="1"/>
</dbReference>
<feature type="domain" description="Histidine kinase" evidence="8">
    <location>
        <begin position="334"/>
        <end position="553"/>
    </location>
</feature>
<feature type="domain" description="PAC" evidence="10">
    <location>
        <begin position="126"/>
        <end position="176"/>
    </location>
</feature>
<dbReference type="Gene3D" id="3.30.565.10">
    <property type="entry name" value="Histidine kinase-like ATPase, C-terminal domain"/>
    <property type="match status" value="1"/>
</dbReference>
<dbReference type="SUPFAM" id="SSF55874">
    <property type="entry name" value="ATPase domain of HSP90 chaperone/DNA topoisomerase II/histidine kinase"/>
    <property type="match status" value="1"/>
</dbReference>
<dbReference type="CDD" id="cd16922">
    <property type="entry name" value="HATPase_EvgS-ArcB-TorS-like"/>
    <property type="match status" value="1"/>
</dbReference>
<evidence type="ECO:0000256" key="7">
    <source>
        <dbReference type="SAM" id="Coils"/>
    </source>
</evidence>
<keyword evidence="6" id="KW-0902">Two-component regulatory system</keyword>
<comment type="catalytic activity">
    <reaction evidence="1">
        <text>ATP + protein L-histidine = ADP + protein N-phospho-L-histidine.</text>
        <dbReference type="EC" id="2.7.13.3"/>
    </reaction>
</comment>
<evidence type="ECO:0000256" key="3">
    <source>
        <dbReference type="ARBA" id="ARBA00022553"/>
    </source>
</evidence>
<keyword evidence="12" id="KW-1185">Reference proteome</keyword>
<keyword evidence="3" id="KW-0597">Phosphoprotein</keyword>
<dbReference type="SMART" id="SM00091">
    <property type="entry name" value="PAS"/>
    <property type="match status" value="2"/>
</dbReference>
<dbReference type="Gene3D" id="1.10.287.130">
    <property type="match status" value="1"/>
</dbReference>
<evidence type="ECO:0000259" key="10">
    <source>
        <dbReference type="PROSITE" id="PS50113"/>
    </source>
</evidence>
<dbReference type="SMART" id="SM00388">
    <property type="entry name" value="HisKA"/>
    <property type="match status" value="1"/>
</dbReference>
<dbReference type="InterPro" id="IPR000014">
    <property type="entry name" value="PAS"/>
</dbReference>
<dbReference type="Proteomes" id="UP000199259">
    <property type="component" value="Unassembled WGS sequence"/>
</dbReference>
<evidence type="ECO:0000256" key="1">
    <source>
        <dbReference type="ARBA" id="ARBA00000085"/>
    </source>
</evidence>
<dbReference type="InterPro" id="IPR000700">
    <property type="entry name" value="PAS-assoc_C"/>
</dbReference>
<dbReference type="GO" id="GO:0000155">
    <property type="term" value="F:phosphorelay sensor kinase activity"/>
    <property type="evidence" value="ECO:0007669"/>
    <property type="project" value="InterPro"/>
</dbReference>
<gene>
    <name evidence="11" type="ORF">SAMN04488589_1365</name>
</gene>
<evidence type="ECO:0000256" key="5">
    <source>
        <dbReference type="ARBA" id="ARBA00022777"/>
    </source>
</evidence>
<dbReference type="InterPro" id="IPR036890">
    <property type="entry name" value="HATPase_C_sf"/>
</dbReference>
<organism evidence="11 12">
    <name type="scientific">Methanolobus vulcani</name>
    <dbReference type="NCBI Taxonomy" id="38026"/>
    <lineage>
        <taxon>Archaea</taxon>
        <taxon>Methanobacteriati</taxon>
        <taxon>Methanobacteriota</taxon>
        <taxon>Stenosarchaea group</taxon>
        <taxon>Methanomicrobia</taxon>
        <taxon>Methanosarcinales</taxon>
        <taxon>Methanosarcinaceae</taxon>
        <taxon>Methanolobus</taxon>
    </lineage>
</organism>
<dbReference type="Pfam" id="PF00512">
    <property type="entry name" value="HisKA"/>
    <property type="match status" value="1"/>
</dbReference>
<dbReference type="EC" id="2.7.13.3" evidence="2"/>
<dbReference type="Gene3D" id="3.30.450.20">
    <property type="entry name" value="PAS domain"/>
    <property type="match status" value="2"/>
</dbReference>
<reference evidence="11 12" key="1">
    <citation type="submission" date="2016-10" db="EMBL/GenBank/DDBJ databases">
        <authorList>
            <person name="Varghese N."/>
            <person name="Submissions S."/>
        </authorList>
    </citation>
    <scope>NUCLEOTIDE SEQUENCE [LARGE SCALE GENOMIC DNA]</scope>
    <source>
        <strain evidence="11 12">PL 12/M</strain>
    </source>
</reference>
<dbReference type="InterPro" id="IPR013655">
    <property type="entry name" value="PAS_fold_3"/>
</dbReference>
<dbReference type="OrthoDB" id="71385at2157"/>
<dbReference type="EMBL" id="FNCA01000004">
    <property type="protein sequence ID" value="SDF80109.1"/>
    <property type="molecule type" value="Genomic_DNA"/>
</dbReference>
<evidence type="ECO:0000259" key="8">
    <source>
        <dbReference type="PROSITE" id="PS50109"/>
    </source>
</evidence>
<dbReference type="FunFam" id="3.30.565.10:FF:000010">
    <property type="entry name" value="Sensor histidine kinase RcsC"/>
    <property type="match status" value="1"/>
</dbReference>
<keyword evidence="7" id="KW-0175">Coiled coil</keyword>
<dbReference type="Pfam" id="PF00989">
    <property type="entry name" value="PAS"/>
    <property type="match status" value="1"/>
</dbReference>
<accession>A0A7Z7AWC4</accession>
<feature type="domain" description="PAS" evidence="9">
    <location>
        <begin position="177"/>
        <end position="249"/>
    </location>
</feature>
<dbReference type="PRINTS" id="PR00344">
    <property type="entry name" value="BCTRLSENSOR"/>
</dbReference>
<dbReference type="AlphaFoldDB" id="A0A7Z7AWC4"/>
<dbReference type="SUPFAM" id="SSF55785">
    <property type="entry name" value="PYP-like sensor domain (PAS domain)"/>
    <property type="match status" value="2"/>
</dbReference>
<dbReference type="InterPro" id="IPR013767">
    <property type="entry name" value="PAS_fold"/>
</dbReference>
<keyword evidence="4" id="KW-0808">Transferase</keyword>
<dbReference type="InterPro" id="IPR003661">
    <property type="entry name" value="HisK_dim/P_dom"/>
</dbReference>
<dbReference type="InterPro" id="IPR004358">
    <property type="entry name" value="Sig_transdc_His_kin-like_C"/>
</dbReference>
<dbReference type="PANTHER" id="PTHR43711">
    <property type="entry name" value="TWO-COMPONENT HISTIDINE KINASE"/>
    <property type="match status" value="1"/>
</dbReference>